<evidence type="ECO:0000313" key="3">
    <source>
        <dbReference type="Proteomes" id="UP001149090"/>
    </source>
</evidence>
<evidence type="ECO:0000259" key="1">
    <source>
        <dbReference type="Pfam" id="PF00651"/>
    </source>
</evidence>
<dbReference type="Pfam" id="PF00651">
    <property type="entry name" value="BTB"/>
    <property type="match status" value="1"/>
</dbReference>
<protein>
    <submittedName>
        <fullName evidence="2">Kelch-like protein 24 isoform x1</fullName>
    </submittedName>
</protein>
<accession>A0A9Q0M018</accession>
<dbReference type="AlphaFoldDB" id="A0A9Q0M018"/>
<name>A0A9Q0M018_ANAIG</name>
<reference evidence="2" key="1">
    <citation type="submission" date="2022-10" db="EMBL/GenBank/DDBJ databases">
        <title>Novel sulphate-reducing endosymbionts in the free-living metamonad Anaeramoeba.</title>
        <authorList>
            <person name="Jerlstrom-Hultqvist J."/>
            <person name="Cepicka I."/>
            <person name="Gallot-Lavallee L."/>
            <person name="Salas-Leiva D."/>
            <person name="Curtis B.A."/>
            <person name="Zahonova K."/>
            <person name="Pipaliya S."/>
            <person name="Dacks J."/>
            <person name="Roger A.J."/>
        </authorList>
    </citation>
    <scope>NUCLEOTIDE SEQUENCE</scope>
    <source>
        <strain evidence="2">BMAN</strain>
    </source>
</reference>
<dbReference type="OrthoDB" id="20872at2759"/>
<dbReference type="Proteomes" id="UP001149090">
    <property type="component" value="Unassembled WGS sequence"/>
</dbReference>
<dbReference type="EMBL" id="JAPDFW010000007">
    <property type="protein sequence ID" value="KAJ5080573.1"/>
    <property type="molecule type" value="Genomic_DNA"/>
</dbReference>
<feature type="domain" description="BTB" evidence="1">
    <location>
        <begin position="1"/>
        <end position="59"/>
    </location>
</feature>
<organism evidence="2 3">
    <name type="scientific">Anaeramoeba ignava</name>
    <name type="common">Anaerobic marine amoeba</name>
    <dbReference type="NCBI Taxonomy" id="1746090"/>
    <lineage>
        <taxon>Eukaryota</taxon>
        <taxon>Metamonada</taxon>
        <taxon>Anaeramoebidae</taxon>
        <taxon>Anaeramoeba</taxon>
    </lineage>
</organism>
<evidence type="ECO:0000313" key="2">
    <source>
        <dbReference type="EMBL" id="KAJ5080573.1"/>
    </source>
</evidence>
<proteinExistence type="predicted"/>
<sequence>MFLLNTSDSTNQVHDYSEKSFETINQLIYFLYNDKIDETKITKENISEYIDISEYYQLNQNSIFDKFLLNFV</sequence>
<comment type="caution">
    <text evidence="2">The sequence shown here is derived from an EMBL/GenBank/DDBJ whole genome shotgun (WGS) entry which is preliminary data.</text>
</comment>
<gene>
    <name evidence="2" type="ORF">M0811_13953</name>
</gene>
<keyword evidence="3" id="KW-1185">Reference proteome</keyword>
<dbReference type="InterPro" id="IPR000210">
    <property type="entry name" value="BTB/POZ_dom"/>
</dbReference>